<feature type="compositionally biased region" description="Low complexity" evidence="1">
    <location>
        <begin position="245"/>
        <end position="256"/>
    </location>
</feature>
<organism evidence="2 3">
    <name type="scientific">Corynebacterium xerosis</name>
    <dbReference type="NCBI Taxonomy" id="1725"/>
    <lineage>
        <taxon>Bacteria</taxon>
        <taxon>Bacillati</taxon>
        <taxon>Actinomycetota</taxon>
        <taxon>Actinomycetes</taxon>
        <taxon>Mycobacteriales</taxon>
        <taxon>Corynebacteriaceae</taxon>
        <taxon>Corynebacterium</taxon>
    </lineage>
</organism>
<dbReference type="RefSeq" id="WP_155867874.1">
    <property type="nucleotide sequence ID" value="NZ_CP046322.1"/>
</dbReference>
<feature type="compositionally biased region" description="Acidic residues" evidence="1">
    <location>
        <begin position="235"/>
        <end position="244"/>
    </location>
</feature>
<reference evidence="2 3" key="1">
    <citation type="submission" date="2019-11" db="EMBL/GenBank/DDBJ databases">
        <title>FDA dAtabase for Regulatory Grade micrObial Sequences (FDA-ARGOS): Supporting development and validation of Infectious Disease Dx tests.</title>
        <authorList>
            <person name="Kerrigan L."/>
            <person name="Long C."/>
            <person name="Tallon L."/>
            <person name="Sadzewicz L."/>
            <person name="Vavikolanu K."/>
            <person name="Mehta A."/>
            <person name="Aluvathingal J."/>
            <person name="Nadendla S."/>
            <person name="Yan Y."/>
            <person name="Sichtig H."/>
        </authorList>
    </citation>
    <scope>NUCLEOTIDE SEQUENCE [LARGE SCALE GENOMIC DNA]</scope>
    <source>
        <strain evidence="2 3">FDAARGOS_674</strain>
    </source>
</reference>
<dbReference type="Proteomes" id="UP000426857">
    <property type="component" value="Chromosome"/>
</dbReference>
<dbReference type="AlphaFoldDB" id="A0A6B8TGW2"/>
<accession>A0A6B8TGW2</accession>
<dbReference type="KEGG" id="cxe:FOB82_03075"/>
<proteinExistence type="predicted"/>
<name>A0A6B8TGW2_9CORY</name>
<feature type="compositionally biased region" description="Basic and acidic residues" evidence="1">
    <location>
        <begin position="156"/>
        <end position="174"/>
    </location>
</feature>
<feature type="region of interest" description="Disordered" evidence="1">
    <location>
        <begin position="156"/>
        <end position="191"/>
    </location>
</feature>
<evidence type="ECO:0000313" key="2">
    <source>
        <dbReference type="EMBL" id="QGS34079.1"/>
    </source>
</evidence>
<evidence type="ECO:0000256" key="1">
    <source>
        <dbReference type="SAM" id="MobiDB-lite"/>
    </source>
</evidence>
<dbReference type="EMBL" id="CP046322">
    <property type="protein sequence ID" value="QGS34079.1"/>
    <property type="molecule type" value="Genomic_DNA"/>
</dbReference>
<evidence type="ECO:0000313" key="3">
    <source>
        <dbReference type="Proteomes" id="UP000426857"/>
    </source>
</evidence>
<sequence>MTTPHEDDYPVSVVGRMSFTAPSVELAKALETIAPIPDAKSAAGFDAVRIEATDGGAVVVSAANPLMMAMAVVPDTDVVGAGCVEVSVKTAREFAAVCRQKVAVDNDVEALLQQSGEAVELELLYGLPICQHRTRRPAFSPTMRTAGIFPRVSKEIAKADEERTVDPERRKDPEGNDLPFTPPSMTPAQASTLTKAASVIGEPICLRHTEKDGAFLATIGEAFGSIYVCINDPKPDEDDEDGADEAPAGPVVDGAAGDVGAGEPGAGSLRIVGAKPIGGVS</sequence>
<protein>
    <submittedName>
        <fullName evidence="2">Uncharacterized protein</fullName>
    </submittedName>
</protein>
<gene>
    <name evidence="2" type="ORF">FOB82_03075</name>
</gene>
<feature type="region of interest" description="Disordered" evidence="1">
    <location>
        <begin position="231"/>
        <end position="281"/>
    </location>
</feature>